<feature type="region of interest" description="Disordered" evidence="1">
    <location>
        <begin position="76"/>
        <end position="109"/>
    </location>
</feature>
<protein>
    <submittedName>
        <fullName evidence="2">Uncharacterized protein</fullName>
    </submittedName>
</protein>
<sequence>MSQGTQVQLFWNLQLSREQLEMMTLESSLDSEKQGLWITQTAQRQFSSLEDEDPEYMAWEMATVCSRIRKVCEDDSRESPDVRAMRQGVESSQMRPQGLCLQAPGGDTASAQRTKYSAKLNWELRKRGKVVLDEKIQMFPQLSM</sequence>
<evidence type="ECO:0000313" key="2">
    <source>
        <dbReference type="EMBL" id="KFO37125.1"/>
    </source>
</evidence>
<dbReference type="EMBL" id="KN121101">
    <property type="protein sequence ID" value="KFO37125.1"/>
    <property type="molecule type" value="Genomic_DNA"/>
</dbReference>
<evidence type="ECO:0000313" key="3">
    <source>
        <dbReference type="Proteomes" id="UP000028990"/>
    </source>
</evidence>
<gene>
    <name evidence="2" type="ORF">H920_01477</name>
</gene>
<proteinExistence type="predicted"/>
<evidence type="ECO:0000256" key="1">
    <source>
        <dbReference type="SAM" id="MobiDB-lite"/>
    </source>
</evidence>
<name>A0A091E3J3_FUKDA</name>
<keyword evidence="3" id="KW-1185">Reference proteome</keyword>
<dbReference type="Proteomes" id="UP000028990">
    <property type="component" value="Unassembled WGS sequence"/>
</dbReference>
<accession>A0A091E3J3</accession>
<organism evidence="2 3">
    <name type="scientific">Fukomys damarensis</name>
    <name type="common">Damaraland mole rat</name>
    <name type="synonym">Cryptomys damarensis</name>
    <dbReference type="NCBI Taxonomy" id="885580"/>
    <lineage>
        <taxon>Eukaryota</taxon>
        <taxon>Metazoa</taxon>
        <taxon>Chordata</taxon>
        <taxon>Craniata</taxon>
        <taxon>Vertebrata</taxon>
        <taxon>Euteleostomi</taxon>
        <taxon>Mammalia</taxon>
        <taxon>Eutheria</taxon>
        <taxon>Euarchontoglires</taxon>
        <taxon>Glires</taxon>
        <taxon>Rodentia</taxon>
        <taxon>Hystricomorpha</taxon>
        <taxon>Bathyergidae</taxon>
        <taxon>Fukomys</taxon>
    </lineage>
</organism>
<reference evidence="2 3" key="1">
    <citation type="submission" date="2013-11" db="EMBL/GenBank/DDBJ databases">
        <title>The Damaraland mole rat (Fukomys damarensis) genome and evolution of African mole rats.</title>
        <authorList>
            <person name="Gladyshev V.N."/>
            <person name="Fang X."/>
        </authorList>
    </citation>
    <scope>NUCLEOTIDE SEQUENCE [LARGE SCALE GENOMIC DNA]</scope>
    <source>
        <tissue evidence="2">Liver</tissue>
    </source>
</reference>
<dbReference type="AlphaFoldDB" id="A0A091E3J3"/>